<proteinExistence type="predicted"/>
<feature type="compositionally biased region" description="Polar residues" evidence="5">
    <location>
        <begin position="499"/>
        <end position="509"/>
    </location>
</feature>
<evidence type="ECO:0000259" key="6">
    <source>
        <dbReference type="PROSITE" id="PS50238"/>
    </source>
</evidence>
<keyword evidence="3" id="KW-0963">Cytoplasm</keyword>
<dbReference type="Pfam" id="PF03114">
    <property type="entry name" value="BAR"/>
    <property type="match status" value="1"/>
</dbReference>
<dbReference type="Gene3D" id="1.10.555.10">
    <property type="entry name" value="Rho GTPase activation protein"/>
    <property type="match status" value="1"/>
</dbReference>
<dbReference type="GO" id="GO:0032956">
    <property type="term" value="P:regulation of actin cytoskeleton organization"/>
    <property type="evidence" value="ECO:0007669"/>
    <property type="project" value="TreeGrafter"/>
</dbReference>
<dbReference type="InterPro" id="IPR047165">
    <property type="entry name" value="RHG17/44/SH3BP1-like"/>
</dbReference>
<dbReference type="STRING" id="161767.ENSAPEP00000005440"/>
<keyword evidence="4" id="KW-0597">Phosphoprotein</keyword>
<dbReference type="GO" id="GO:0007165">
    <property type="term" value="P:signal transduction"/>
    <property type="evidence" value="ECO:0007669"/>
    <property type="project" value="InterPro"/>
</dbReference>
<sequence length="721" mass="79001">MLRQSLSILKQLSSTSKSQDATELLHEDLVMVDQRVEPAKKAAQVLHKKLQGCMQSQPGLEAEKRMKKLPLMLLSISMAESLKDFDAESSIRRVLEMCCFMEKMLANMLADFEVKVEKEVLEPLNKLSEDDLPEILKNKKQFAKLRTDWNNARNRSQASTGPQAKQDGLREEVEEAWRKLESIKDQYSADLYHFATKEDDYANYFIRLLELQAEYHKSSHEFLDKNISELKENHSQKGPPLSGSNRKVYGEPLLSHLTESEKEIAAPIQECIHMLLRTGMREEGLFRLAAAASVVKRLKSCLDQGTVDHSEFSMDPHAVAGALKCYLRELPEPLMTFELYSDWFKAAGEKDMQEKLEQFRVLLKKLPPENYNNLRYLVQFLSLLSEHQAVNKMTPSNIAIVLGPNLLWPKAEGEAALLDMASASSVQVVTVIEPLIQYSSSLFPEAVSFEVPDLPEVPDVPLPAPGTQSLFSEKEKLKRTVSSASSTASSCSSYHLPLSKTNSTASQDSGGFCLVKSGSVSSRTGTTTWGSPTAETAAPAHQNTASGSSSSLDPGPAPAPITSTESSSTANQKPAPPPRAGASAANSGQTKSPTQKQCSDQGQLEPILEAPPDSPKAFVKITSPYKPKRTFNPSKPNEASEPPTVHYTKPKAPAPPKCQAPPPPTTAPEVSDTRPQPTPAPRAQPPTLKKPPPKKPGLRAPNCPPPLPPPSQAKEVPSIAQ</sequence>
<reference evidence="8 9" key="1">
    <citation type="submission" date="2018-03" db="EMBL/GenBank/DDBJ databases">
        <title>Finding Nemo's genes: A chromosome-scale reference assembly of the genome of the orange clownfish Amphiprion percula.</title>
        <authorList>
            <person name="Lehmann R."/>
        </authorList>
    </citation>
    <scope>NUCLEOTIDE SEQUENCE</scope>
</reference>
<dbReference type="Gene3D" id="1.20.1270.60">
    <property type="entry name" value="Arfaptin homology (AH) domain/BAR domain"/>
    <property type="match status" value="1"/>
</dbReference>
<evidence type="ECO:0000256" key="3">
    <source>
        <dbReference type="ARBA" id="ARBA00022490"/>
    </source>
</evidence>
<feature type="compositionally biased region" description="Pro residues" evidence="5">
    <location>
        <begin position="652"/>
        <end position="666"/>
    </location>
</feature>
<evidence type="ECO:0000256" key="5">
    <source>
        <dbReference type="SAM" id="MobiDB-lite"/>
    </source>
</evidence>
<evidence type="ECO:0000256" key="4">
    <source>
        <dbReference type="ARBA" id="ARBA00022553"/>
    </source>
</evidence>
<dbReference type="SMART" id="SM00721">
    <property type="entry name" value="BAR"/>
    <property type="match status" value="1"/>
</dbReference>
<dbReference type="Ensembl" id="ENSAPET00000005582.1">
    <property type="protein sequence ID" value="ENSAPEP00000005440.1"/>
    <property type="gene ID" value="ENSAPEG00000003901.1"/>
</dbReference>
<evidence type="ECO:0000256" key="2">
    <source>
        <dbReference type="ARBA" id="ARBA00022468"/>
    </source>
</evidence>
<feature type="domain" description="BAR" evidence="7">
    <location>
        <begin position="14"/>
        <end position="239"/>
    </location>
</feature>
<dbReference type="Pfam" id="PF00620">
    <property type="entry name" value="RhoGAP"/>
    <property type="match status" value="1"/>
</dbReference>
<dbReference type="AlphaFoldDB" id="A0A3P8S0B4"/>
<feature type="compositionally biased region" description="Pro residues" evidence="5">
    <location>
        <begin position="676"/>
        <end position="690"/>
    </location>
</feature>
<evidence type="ECO:0000313" key="9">
    <source>
        <dbReference type="Proteomes" id="UP000265080"/>
    </source>
</evidence>
<dbReference type="PANTHER" id="PTHR14130">
    <property type="entry name" value="3BP-1 RELATED RHOGAP"/>
    <property type="match status" value="1"/>
</dbReference>
<protein>
    <submittedName>
        <fullName evidence="8">SH3-domain binding protein 1</fullName>
    </submittedName>
</protein>
<feature type="compositionally biased region" description="Polar residues" evidence="5">
    <location>
        <begin position="561"/>
        <end position="572"/>
    </location>
</feature>
<feature type="compositionally biased region" description="Pro residues" evidence="5">
    <location>
        <begin position="702"/>
        <end position="711"/>
    </location>
</feature>
<evidence type="ECO:0000313" key="8">
    <source>
        <dbReference type="Ensembl" id="ENSAPEP00000005440.1"/>
    </source>
</evidence>
<name>A0A3P8S0B4_AMPPE</name>
<dbReference type="InterPro" id="IPR027267">
    <property type="entry name" value="AH/BAR_dom_sf"/>
</dbReference>
<dbReference type="GeneTree" id="ENSGT00940000158369"/>
<dbReference type="SUPFAM" id="SSF48350">
    <property type="entry name" value="GTPase activation domain, GAP"/>
    <property type="match status" value="1"/>
</dbReference>
<dbReference type="PROSITE" id="PS51021">
    <property type="entry name" value="BAR"/>
    <property type="match status" value="1"/>
</dbReference>
<dbReference type="GO" id="GO:0035020">
    <property type="term" value="P:regulation of Rac protein signal transduction"/>
    <property type="evidence" value="ECO:0007669"/>
    <property type="project" value="TreeGrafter"/>
</dbReference>
<feature type="domain" description="Rho-GAP" evidence="6">
    <location>
        <begin position="251"/>
        <end position="443"/>
    </location>
</feature>
<feature type="compositionally biased region" description="Polar residues" evidence="5">
    <location>
        <begin position="151"/>
        <end position="163"/>
    </location>
</feature>
<feature type="compositionally biased region" description="Polar residues" evidence="5">
    <location>
        <begin position="586"/>
        <end position="602"/>
    </location>
</feature>
<dbReference type="SUPFAM" id="SSF103657">
    <property type="entry name" value="BAR/IMD domain-like"/>
    <property type="match status" value="1"/>
</dbReference>
<dbReference type="InterPro" id="IPR000198">
    <property type="entry name" value="RhoGAP_dom"/>
</dbReference>
<feature type="region of interest" description="Disordered" evidence="5">
    <location>
        <begin position="151"/>
        <end position="170"/>
    </location>
</feature>
<accession>A0A3P8S0B4</accession>
<organism evidence="8 9">
    <name type="scientific">Amphiprion percula</name>
    <name type="common">Orange clownfish</name>
    <name type="synonym">Lutjanus percula</name>
    <dbReference type="NCBI Taxonomy" id="161767"/>
    <lineage>
        <taxon>Eukaryota</taxon>
        <taxon>Metazoa</taxon>
        <taxon>Chordata</taxon>
        <taxon>Craniata</taxon>
        <taxon>Vertebrata</taxon>
        <taxon>Euteleostomi</taxon>
        <taxon>Actinopterygii</taxon>
        <taxon>Neopterygii</taxon>
        <taxon>Teleostei</taxon>
        <taxon>Neoteleostei</taxon>
        <taxon>Acanthomorphata</taxon>
        <taxon>Ovalentaria</taxon>
        <taxon>Pomacentridae</taxon>
        <taxon>Amphiprion</taxon>
    </lineage>
</organism>
<dbReference type="InterPro" id="IPR004148">
    <property type="entry name" value="BAR_dom"/>
</dbReference>
<dbReference type="SMART" id="SM00324">
    <property type="entry name" value="RhoGAP"/>
    <property type="match status" value="1"/>
</dbReference>
<dbReference type="Proteomes" id="UP000265080">
    <property type="component" value="Chromosome 19"/>
</dbReference>
<dbReference type="CDD" id="cd07620">
    <property type="entry name" value="BAR_SH3BP1"/>
    <property type="match status" value="1"/>
</dbReference>
<evidence type="ECO:0000259" key="7">
    <source>
        <dbReference type="PROSITE" id="PS51021"/>
    </source>
</evidence>
<dbReference type="PROSITE" id="PS50238">
    <property type="entry name" value="RHOGAP"/>
    <property type="match status" value="1"/>
</dbReference>
<evidence type="ECO:0000256" key="1">
    <source>
        <dbReference type="ARBA" id="ARBA00004514"/>
    </source>
</evidence>
<dbReference type="OMA" id="NHSQKGP"/>
<reference evidence="8" key="3">
    <citation type="submission" date="2025-09" db="UniProtKB">
        <authorList>
            <consortium name="Ensembl"/>
        </authorList>
    </citation>
    <scope>IDENTIFICATION</scope>
</reference>
<dbReference type="FunFam" id="1.20.1270.60:FF:000053">
    <property type="entry name" value="SH3 domain-binding protein 1"/>
    <property type="match status" value="1"/>
</dbReference>
<reference evidence="8" key="2">
    <citation type="submission" date="2025-08" db="UniProtKB">
        <authorList>
            <consortium name="Ensembl"/>
        </authorList>
    </citation>
    <scope>IDENTIFICATION</scope>
</reference>
<feature type="compositionally biased region" description="Low complexity" evidence="5">
    <location>
        <begin position="517"/>
        <end position="533"/>
    </location>
</feature>
<dbReference type="FunFam" id="1.10.555.10:FF:000001">
    <property type="entry name" value="Rho GTPase activating protein 44"/>
    <property type="match status" value="1"/>
</dbReference>
<feature type="compositionally biased region" description="Polar residues" evidence="5">
    <location>
        <begin position="541"/>
        <end position="552"/>
    </location>
</feature>
<dbReference type="InterPro" id="IPR008936">
    <property type="entry name" value="Rho_GTPase_activation_prot"/>
</dbReference>
<comment type="subcellular location">
    <subcellularLocation>
        <location evidence="1">Cytoplasm</location>
        <location evidence="1">Cytosol</location>
    </subcellularLocation>
</comment>
<dbReference type="GO" id="GO:0005096">
    <property type="term" value="F:GTPase activator activity"/>
    <property type="evidence" value="ECO:0007669"/>
    <property type="project" value="UniProtKB-KW"/>
</dbReference>
<dbReference type="PANTHER" id="PTHR14130:SF12">
    <property type="entry name" value="BARGIN-RELATED"/>
    <property type="match status" value="1"/>
</dbReference>
<keyword evidence="9" id="KW-1185">Reference proteome</keyword>
<keyword evidence="2" id="KW-0343">GTPase activation</keyword>
<feature type="region of interest" description="Disordered" evidence="5">
    <location>
        <begin position="487"/>
        <end position="721"/>
    </location>
</feature>
<dbReference type="GO" id="GO:0005829">
    <property type="term" value="C:cytosol"/>
    <property type="evidence" value="ECO:0007669"/>
    <property type="project" value="UniProtKB-SubCell"/>
</dbReference>